<protein>
    <submittedName>
        <fullName evidence="1">Uncharacterized protein</fullName>
    </submittedName>
</protein>
<organism evidence="1 2">
    <name type="scientific">Paraburkholderia phymatum</name>
    <dbReference type="NCBI Taxonomy" id="148447"/>
    <lineage>
        <taxon>Bacteria</taxon>
        <taxon>Pseudomonadati</taxon>
        <taxon>Pseudomonadota</taxon>
        <taxon>Betaproteobacteria</taxon>
        <taxon>Burkholderiales</taxon>
        <taxon>Burkholderiaceae</taxon>
        <taxon>Paraburkholderia</taxon>
    </lineage>
</organism>
<name>A0ACC6UDF5_9BURK</name>
<gene>
    <name evidence="1" type="ORF">AB4Y32_39240</name>
</gene>
<reference evidence="1" key="1">
    <citation type="submission" date="2024-07" db="EMBL/GenBank/DDBJ databases">
        <title>A survey of Mimosa microsymbionts across Brazilian biomes reveals a high diversity of Paraburkholderia nodulating endemic species, but also that Cupriavidus is common as a symbiont of widespread species.</title>
        <authorList>
            <person name="Rouws L."/>
            <person name="Barauna A."/>
            <person name="Beukes C."/>
            <person name="Rouws J.R.C."/>
            <person name="De Faria S.M."/>
            <person name="Gross E."/>
            <person name="Bueno Dos Reis Junior F."/>
            <person name="Simon M.F."/>
            <person name="Maluk M."/>
            <person name="Odee D.W."/>
            <person name="Kenicer G."/>
            <person name="Young J.P.W."/>
            <person name="Reis V.M."/>
            <person name="Zilli J."/>
            <person name="James E.K."/>
        </authorList>
    </citation>
    <scope>NUCLEOTIDE SEQUENCE</scope>
    <source>
        <strain evidence="1">EG181B</strain>
    </source>
</reference>
<accession>A0ACC6UDF5</accession>
<dbReference type="Proteomes" id="UP001558850">
    <property type="component" value="Unassembled WGS sequence"/>
</dbReference>
<keyword evidence="2" id="KW-1185">Reference proteome</keyword>
<comment type="caution">
    <text evidence="1">The sequence shown here is derived from an EMBL/GenBank/DDBJ whole genome shotgun (WGS) entry which is preliminary data.</text>
</comment>
<proteinExistence type="predicted"/>
<evidence type="ECO:0000313" key="1">
    <source>
        <dbReference type="EMBL" id="MEX3937686.1"/>
    </source>
</evidence>
<dbReference type="EMBL" id="JBFRCH010000061">
    <property type="protein sequence ID" value="MEX3937686.1"/>
    <property type="molecule type" value="Genomic_DNA"/>
</dbReference>
<evidence type="ECO:0000313" key="2">
    <source>
        <dbReference type="Proteomes" id="UP001558850"/>
    </source>
</evidence>
<sequence>MTDLENVRLDPIDMIDSAGDSHRFHCQMRLLGPDMIVLDAFELREDVRAGYEFRTMGEPEDDVLTLLGRLVEKMRRALSVRFLCAENHRQRIRDRTVQGRISSDMSGFENMPVVVVDGKEIAWDDFGRMLMAFEGWQFRLDIADPADEL</sequence>